<organism evidence="2 3">
    <name type="scientific">Brachionus plicatilis</name>
    <name type="common">Marine rotifer</name>
    <name type="synonym">Brachionus muelleri</name>
    <dbReference type="NCBI Taxonomy" id="10195"/>
    <lineage>
        <taxon>Eukaryota</taxon>
        <taxon>Metazoa</taxon>
        <taxon>Spiralia</taxon>
        <taxon>Gnathifera</taxon>
        <taxon>Rotifera</taxon>
        <taxon>Eurotatoria</taxon>
        <taxon>Monogononta</taxon>
        <taxon>Pseudotrocha</taxon>
        <taxon>Ploima</taxon>
        <taxon>Brachionidae</taxon>
        <taxon>Brachionus</taxon>
    </lineage>
</organism>
<name>A0A3M7T1T7_BRAPC</name>
<proteinExistence type="predicted"/>
<keyword evidence="3" id="KW-1185">Reference proteome</keyword>
<feature type="region of interest" description="Disordered" evidence="1">
    <location>
        <begin position="47"/>
        <end position="74"/>
    </location>
</feature>
<gene>
    <name evidence="2" type="ORF">BpHYR1_025162</name>
</gene>
<feature type="non-terminal residue" evidence="2">
    <location>
        <position position="74"/>
    </location>
</feature>
<evidence type="ECO:0000313" key="3">
    <source>
        <dbReference type="Proteomes" id="UP000276133"/>
    </source>
</evidence>
<feature type="compositionally biased region" description="Low complexity" evidence="1">
    <location>
        <begin position="58"/>
        <end position="74"/>
    </location>
</feature>
<comment type="caution">
    <text evidence="2">The sequence shown here is derived from an EMBL/GenBank/DDBJ whole genome shotgun (WGS) entry which is preliminary data.</text>
</comment>
<dbReference type="Proteomes" id="UP000276133">
    <property type="component" value="Unassembled WGS sequence"/>
</dbReference>
<dbReference type="EMBL" id="REGN01000454">
    <property type="protein sequence ID" value="RNA41800.1"/>
    <property type="molecule type" value="Genomic_DNA"/>
</dbReference>
<dbReference type="AlphaFoldDB" id="A0A3M7T1T7"/>
<evidence type="ECO:0000256" key="1">
    <source>
        <dbReference type="SAM" id="MobiDB-lite"/>
    </source>
</evidence>
<accession>A0A3M7T1T7</accession>
<evidence type="ECO:0000313" key="2">
    <source>
        <dbReference type="EMBL" id="RNA41800.1"/>
    </source>
</evidence>
<sequence>MVVLTVSTPVFNASIKIRLMLLNIDNLMVLNLRTILNNITRHCWAAAKPGRSERGQKKAATLAARPAAKNLDRR</sequence>
<reference evidence="2 3" key="1">
    <citation type="journal article" date="2018" name="Sci. Rep.">
        <title>Genomic signatures of local adaptation to the degree of environmental predictability in rotifers.</title>
        <authorList>
            <person name="Franch-Gras L."/>
            <person name="Hahn C."/>
            <person name="Garcia-Roger E.M."/>
            <person name="Carmona M.J."/>
            <person name="Serra M."/>
            <person name="Gomez A."/>
        </authorList>
    </citation>
    <scope>NUCLEOTIDE SEQUENCE [LARGE SCALE GENOMIC DNA]</scope>
    <source>
        <strain evidence="2">HYR1</strain>
    </source>
</reference>
<protein>
    <submittedName>
        <fullName evidence="2">Uncharacterized protein</fullName>
    </submittedName>
</protein>